<name>A0AAU9JVI6_9CILI</name>
<evidence type="ECO:0000313" key="3">
    <source>
        <dbReference type="Proteomes" id="UP001162131"/>
    </source>
</evidence>
<dbReference type="Proteomes" id="UP001162131">
    <property type="component" value="Unassembled WGS sequence"/>
</dbReference>
<accession>A0AAU9JVI6</accession>
<proteinExistence type="predicted"/>
<protein>
    <submittedName>
        <fullName evidence="2">Uncharacterized protein</fullName>
    </submittedName>
</protein>
<feature type="region of interest" description="Disordered" evidence="1">
    <location>
        <begin position="131"/>
        <end position="159"/>
    </location>
</feature>
<keyword evidence="3" id="KW-1185">Reference proteome</keyword>
<reference evidence="2" key="1">
    <citation type="submission" date="2021-09" db="EMBL/GenBank/DDBJ databases">
        <authorList>
            <consortium name="AG Swart"/>
            <person name="Singh M."/>
            <person name="Singh A."/>
            <person name="Seah K."/>
            <person name="Emmerich C."/>
        </authorList>
    </citation>
    <scope>NUCLEOTIDE SEQUENCE</scope>
    <source>
        <strain evidence="2">ATCC30299</strain>
    </source>
</reference>
<organism evidence="2 3">
    <name type="scientific">Blepharisma stoltei</name>
    <dbReference type="NCBI Taxonomy" id="1481888"/>
    <lineage>
        <taxon>Eukaryota</taxon>
        <taxon>Sar</taxon>
        <taxon>Alveolata</taxon>
        <taxon>Ciliophora</taxon>
        <taxon>Postciliodesmatophora</taxon>
        <taxon>Heterotrichea</taxon>
        <taxon>Heterotrichida</taxon>
        <taxon>Blepharismidae</taxon>
        <taxon>Blepharisma</taxon>
    </lineage>
</organism>
<dbReference type="AlphaFoldDB" id="A0AAU9JVI6"/>
<evidence type="ECO:0000256" key="1">
    <source>
        <dbReference type="SAM" id="MobiDB-lite"/>
    </source>
</evidence>
<dbReference type="EMBL" id="CAJZBQ010000053">
    <property type="protein sequence ID" value="CAG9331263.1"/>
    <property type="molecule type" value="Genomic_DNA"/>
</dbReference>
<gene>
    <name evidence="2" type="ORF">BSTOLATCC_MIC53338</name>
</gene>
<comment type="caution">
    <text evidence="2">The sequence shown here is derived from an EMBL/GenBank/DDBJ whole genome shotgun (WGS) entry which is preliminary data.</text>
</comment>
<feature type="compositionally biased region" description="Basic residues" evidence="1">
    <location>
        <begin position="180"/>
        <end position="191"/>
    </location>
</feature>
<evidence type="ECO:0000313" key="2">
    <source>
        <dbReference type="EMBL" id="CAG9331263.1"/>
    </source>
</evidence>
<feature type="region of interest" description="Disordered" evidence="1">
    <location>
        <begin position="178"/>
        <end position="200"/>
    </location>
</feature>
<sequence length="243" mass="28595">MNVKKKEICSSLLRNSLIRYRDYKPIIKPKIYESARFQQVVTSRTQRPLRSSSTFTQRHMDSVVSTMDQGIQNDFSDHLSSDLTSTNRTPIYSREKQNKLIDYRWSSFKNDFDEDPNFLCTDTIKVDEYKNEQKSKEPSRTLNSRIKRNKSSNWKPRSSSCIASKAQYKHIRGQLELKGQKKAKTKAKRNKSSQQDAKPMASKFLERRQLSKTMPQKIRIFDYTEIYNVINGNIKIIKNKLSY</sequence>